<reference evidence="2 3" key="1">
    <citation type="submission" date="2013-02" db="EMBL/GenBank/DDBJ databases">
        <title>The Genome Sequence of Enterococcus caccae BAA-1240.</title>
        <authorList>
            <consortium name="The Broad Institute Genome Sequencing Platform"/>
            <consortium name="The Broad Institute Genome Sequencing Center for Infectious Disease"/>
            <person name="Earl A.M."/>
            <person name="Gilmore M.S."/>
            <person name="Lebreton F."/>
            <person name="Walker B."/>
            <person name="Young S.K."/>
            <person name="Zeng Q."/>
            <person name="Gargeya S."/>
            <person name="Fitzgerald M."/>
            <person name="Haas B."/>
            <person name="Abouelleil A."/>
            <person name="Alvarado L."/>
            <person name="Arachchi H.M."/>
            <person name="Berlin A.M."/>
            <person name="Chapman S.B."/>
            <person name="Dewar J."/>
            <person name="Goldberg J."/>
            <person name="Griggs A."/>
            <person name="Gujja S."/>
            <person name="Hansen M."/>
            <person name="Howarth C."/>
            <person name="Imamovic A."/>
            <person name="Larimer J."/>
            <person name="McCowan C."/>
            <person name="Murphy C."/>
            <person name="Neiman D."/>
            <person name="Pearson M."/>
            <person name="Priest M."/>
            <person name="Roberts A."/>
            <person name="Saif S."/>
            <person name="Shea T."/>
            <person name="Sisk P."/>
            <person name="Sykes S."/>
            <person name="Wortman J."/>
            <person name="Nusbaum C."/>
            <person name="Birren B."/>
        </authorList>
    </citation>
    <scope>NUCLEOTIDE SEQUENCE [LARGE SCALE GENOMIC DNA]</scope>
    <source>
        <strain evidence="2 3">ATCC BAA-1240</strain>
    </source>
</reference>
<evidence type="ECO:0000313" key="2">
    <source>
        <dbReference type="EMBL" id="EOL45782.1"/>
    </source>
</evidence>
<dbReference type="eggNOG" id="ENOG5030NFB">
    <property type="taxonomic scope" value="Bacteria"/>
</dbReference>
<dbReference type="PATRIC" id="fig|1158612.3.peg.1566"/>
<proteinExistence type="predicted"/>
<gene>
    <name evidence="2" type="ORF">UC7_01579</name>
</gene>
<dbReference type="EMBL" id="AJAU01000017">
    <property type="protein sequence ID" value="EOL45782.1"/>
    <property type="molecule type" value="Genomic_DNA"/>
</dbReference>
<organism evidence="2 3">
    <name type="scientific">Enterococcus caccae ATCC BAA-1240</name>
    <dbReference type="NCBI Taxonomy" id="1158612"/>
    <lineage>
        <taxon>Bacteria</taxon>
        <taxon>Bacillati</taxon>
        <taxon>Bacillota</taxon>
        <taxon>Bacilli</taxon>
        <taxon>Lactobacillales</taxon>
        <taxon>Enterococcaceae</taxon>
        <taxon>Enterococcus</taxon>
    </lineage>
</organism>
<protein>
    <submittedName>
        <fullName evidence="2">Uncharacterized protein</fullName>
    </submittedName>
</protein>
<name>R3WE95_9ENTE</name>
<dbReference type="Proteomes" id="UP000013840">
    <property type="component" value="Unassembled WGS sequence"/>
</dbReference>
<evidence type="ECO:0000256" key="1">
    <source>
        <dbReference type="SAM" id="MobiDB-lite"/>
    </source>
</evidence>
<dbReference type="RefSeq" id="WP_010771706.1">
    <property type="nucleotide sequence ID" value="NZ_KB946333.1"/>
</dbReference>
<keyword evidence="3" id="KW-1185">Reference proteome</keyword>
<evidence type="ECO:0000313" key="3">
    <source>
        <dbReference type="Proteomes" id="UP000013840"/>
    </source>
</evidence>
<comment type="caution">
    <text evidence="2">The sequence shown here is derived from an EMBL/GenBank/DDBJ whole genome shotgun (WGS) entry which is preliminary data.</text>
</comment>
<dbReference type="STRING" id="317735.RU98_GL002196"/>
<dbReference type="AlphaFoldDB" id="R3WE95"/>
<accession>R3WE95</accession>
<feature type="region of interest" description="Disordered" evidence="1">
    <location>
        <begin position="56"/>
        <end position="77"/>
    </location>
</feature>
<sequence>MPYVVKVWAYLDKDGFPVGDLSRAYHHEDKQLANLTAATADGIMVRVKRSVDMKKVSKPEKKIKVSKSNQTWMKGGE</sequence>